<name>A0A099U0G7_9HELI</name>
<dbReference type="InterPro" id="IPR030921">
    <property type="entry name" value="LPS_export_LptB"/>
</dbReference>
<dbReference type="AlphaFoldDB" id="A0A099U0G7"/>
<keyword evidence="1" id="KW-0813">Transport</keyword>
<dbReference type="InterPro" id="IPR027417">
    <property type="entry name" value="P-loop_NTPase"/>
</dbReference>
<dbReference type="FunFam" id="3.40.50.300:FF:000151">
    <property type="entry name" value="Lipopolysaccharide ABC transporter ATP-binding protein"/>
    <property type="match status" value="1"/>
</dbReference>
<evidence type="ECO:0000313" key="7">
    <source>
        <dbReference type="Proteomes" id="UP000029922"/>
    </source>
</evidence>
<reference evidence="6 7" key="1">
    <citation type="journal article" date="2014" name="Genome Announc.">
        <title>Draft genome sequences of eight enterohepatic helicobacter species isolated from both laboratory and wild rodents.</title>
        <authorList>
            <person name="Sheh A."/>
            <person name="Shen Z."/>
            <person name="Fox J.G."/>
        </authorList>
    </citation>
    <scope>NUCLEOTIDE SEQUENCE [LARGE SCALE GENOMIC DNA]</scope>
    <source>
        <strain evidence="6 7">ST1</strain>
    </source>
</reference>
<dbReference type="PROSITE" id="PS50893">
    <property type="entry name" value="ABC_TRANSPORTER_2"/>
    <property type="match status" value="1"/>
</dbReference>
<sequence length="240" mass="26714">MNTLRAENLSKQIKKTKIVNGISLEVNNNEVVGLLGPNGAGKTTTFYMICGLLKPSEGKVFLDNNDISNTPLHKRSSMGIGYLPQESSVFKDLSVEDNLLLAAQSSFKNKKEIRSRIEEMLEAFNIETIRYRRGVSLSGGERRRVEIARALIKSPKFILLDEPFAGVDPIAVIDIQNIIQTLVDMNIGVLITDHNVRETLGVCHRAYVIKSGTLFASGPSDEIYQNPLVKKYYLGDNFKP</sequence>
<dbReference type="InterPro" id="IPR017871">
    <property type="entry name" value="ABC_transporter-like_CS"/>
</dbReference>
<reference evidence="5 8" key="2">
    <citation type="submission" date="2018-06" db="EMBL/GenBank/DDBJ databases">
        <authorList>
            <consortium name="Pathogen Informatics"/>
            <person name="Doyle S."/>
        </authorList>
    </citation>
    <scope>NUCLEOTIDE SEQUENCE [LARGE SCALE GENOMIC DNA]</scope>
    <source>
        <strain evidence="5 8">NCTC12714</strain>
    </source>
</reference>
<evidence type="ECO:0000256" key="2">
    <source>
        <dbReference type="ARBA" id="ARBA00022741"/>
    </source>
</evidence>
<keyword evidence="8" id="KW-1185">Reference proteome</keyword>
<dbReference type="Gene3D" id="3.40.50.300">
    <property type="entry name" value="P-loop containing nucleotide triphosphate hydrolases"/>
    <property type="match status" value="1"/>
</dbReference>
<dbReference type="STRING" id="216.LS73_04660"/>
<dbReference type="EC" id="3.6.3.-" evidence="5"/>
<dbReference type="PROSITE" id="PS00211">
    <property type="entry name" value="ABC_TRANSPORTER_1"/>
    <property type="match status" value="1"/>
</dbReference>
<dbReference type="PANTHER" id="PTHR45772:SF10">
    <property type="entry name" value="LIPOPOLYSACCHARIDE EXPORT SYSTEM ATP-BINDING PROTEIN LPTB"/>
    <property type="match status" value="1"/>
</dbReference>
<dbReference type="GO" id="GO:0043190">
    <property type="term" value="C:ATP-binding cassette (ABC) transporter complex"/>
    <property type="evidence" value="ECO:0007669"/>
    <property type="project" value="InterPro"/>
</dbReference>
<proteinExistence type="predicted"/>
<dbReference type="NCBIfam" id="TIGR04406">
    <property type="entry name" value="LPS_export_lptB"/>
    <property type="match status" value="1"/>
</dbReference>
<evidence type="ECO:0000313" key="8">
    <source>
        <dbReference type="Proteomes" id="UP000255139"/>
    </source>
</evidence>
<dbReference type="InterPro" id="IPR003439">
    <property type="entry name" value="ABC_transporter-like_ATP-bd"/>
</dbReference>
<gene>
    <name evidence="5" type="primary">lptB</name>
    <name evidence="6" type="ORF">LS73_009020</name>
    <name evidence="5" type="ORF">NCTC12714_00596</name>
</gene>
<dbReference type="GO" id="GO:0016887">
    <property type="term" value="F:ATP hydrolysis activity"/>
    <property type="evidence" value="ECO:0007669"/>
    <property type="project" value="InterPro"/>
</dbReference>
<evidence type="ECO:0000259" key="4">
    <source>
        <dbReference type="PROSITE" id="PS50893"/>
    </source>
</evidence>
<protein>
    <submittedName>
        <fullName evidence="6">LPS export ABC transporter ATP-binding protein</fullName>
    </submittedName>
    <submittedName>
        <fullName evidence="5">Lipopolysaccharide ABC transporter ATP-binding protein LptB</fullName>
        <ecNumber evidence="5">3.6.3.-</ecNumber>
    </submittedName>
</protein>
<evidence type="ECO:0000256" key="1">
    <source>
        <dbReference type="ARBA" id="ARBA00022448"/>
    </source>
</evidence>
<feature type="domain" description="ABC transporter" evidence="4">
    <location>
        <begin position="4"/>
        <end position="236"/>
    </location>
</feature>
<dbReference type="CDD" id="cd03218">
    <property type="entry name" value="ABC_YhbG"/>
    <property type="match status" value="1"/>
</dbReference>
<dbReference type="SUPFAM" id="SSF52540">
    <property type="entry name" value="P-loop containing nucleoside triphosphate hydrolases"/>
    <property type="match status" value="1"/>
</dbReference>
<accession>A0A099U0G7</accession>
<keyword evidence="3 5" id="KW-0067">ATP-binding</keyword>
<keyword evidence="2" id="KW-0547">Nucleotide-binding</keyword>
<dbReference type="OrthoDB" id="9805130at2"/>
<evidence type="ECO:0000313" key="5">
    <source>
        <dbReference type="EMBL" id="STQ85808.1"/>
    </source>
</evidence>
<dbReference type="Proteomes" id="UP000029922">
    <property type="component" value="Unassembled WGS sequence"/>
</dbReference>
<dbReference type="Pfam" id="PF00005">
    <property type="entry name" value="ABC_tran"/>
    <property type="match status" value="1"/>
</dbReference>
<dbReference type="EMBL" id="UGJE01000002">
    <property type="protein sequence ID" value="STQ85808.1"/>
    <property type="molecule type" value="Genomic_DNA"/>
</dbReference>
<organism evidence="5 8">
    <name type="scientific">Helicobacter muridarum</name>
    <dbReference type="NCBI Taxonomy" id="216"/>
    <lineage>
        <taxon>Bacteria</taxon>
        <taxon>Pseudomonadati</taxon>
        <taxon>Campylobacterota</taxon>
        <taxon>Epsilonproteobacteria</taxon>
        <taxon>Campylobacterales</taxon>
        <taxon>Helicobacteraceae</taxon>
        <taxon>Helicobacter</taxon>
    </lineage>
</organism>
<dbReference type="InterPro" id="IPR051120">
    <property type="entry name" value="ABC_AA/LPS_Transport"/>
</dbReference>
<dbReference type="RefSeq" id="WP_034557890.1">
    <property type="nucleotide sequence ID" value="NZ_FZML01000037.1"/>
</dbReference>
<dbReference type="GO" id="GO:0055085">
    <property type="term" value="P:transmembrane transport"/>
    <property type="evidence" value="ECO:0007669"/>
    <property type="project" value="InterPro"/>
</dbReference>
<dbReference type="SMART" id="SM00382">
    <property type="entry name" value="AAA"/>
    <property type="match status" value="1"/>
</dbReference>
<evidence type="ECO:0000313" key="6">
    <source>
        <dbReference type="EMBL" id="TLD98397.1"/>
    </source>
</evidence>
<dbReference type="GO" id="GO:0005524">
    <property type="term" value="F:ATP binding"/>
    <property type="evidence" value="ECO:0007669"/>
    <property type="project" value="UniProtKB-KW"/>
</dbReference>
<dbReference type="PANTHER" id="PTHR45772">
    <property type="entry name" value="CONSERVED COMPONENT OF ABC TRANSPORTER FOR NATURAL AMINO ACIDS-RELATED"/>
    <property type="match status" value="1"/>
</dbReference>
<dbReference type="Proteomes" id="UP000255139">
    <property type="component" value="Unassembled WGS sequence"/>
</dbReference>
<keyword evidence="5" id="KW-0378">Hydrolase</keyword>
<dbReference type="InterPro" id="IPR003593">
    <property type="entry name" value="AAA+_ATPase"/>
</dbReference>
<dbReference type="EMBL" id="JRPD02000032">
    <property type="protein sequence ID" value="TLD98397.1"/>
    <property type="molecule type" value="Genomic_DNA"/>
</dbReference>
<evidence type="ECO:0000256" key="3">
    <source>
        <dbReference type="ARBA" id="ARBA00022840"/>
    </source>
</evidence>